<accession>A0ACC0X4U7</accession>
<protein>
    <submittedName>
        <fullName evidence="1">Uncharacterized protein</fullName>
    </submittedName>
</protein>
<proteinExistence type="predicted"/>
<reference evidence="2" key="1">
    <citation type="journal article" date="2023" name="G3 (Bethesda)">
        <title>Genome assembly and association tests identify interacting loci associated with vigor, precocity, and sex in interspecific pistachio rootstocks.</title>
        <authorList>
            <person name="Palmer W."/>
            <person name="Jacygrad E."/>
            <person name="Sagayaradj S."/>
            <person name="Cavanaugh K."/>
            <person name="Han R."/>
            <person name="Bertier L."/>
            <person name="Beede B."/>
            <person name="Kafkas S."/>
            <person name="Golino D."/>
            <person name="Preece J."/>
            <person name="Michelmore R."/>
        </authorList>
    </citation>
    <scope>NUCLEOTIDE SEQUENCE [LARGE SCALE GENOMIC DNA]</scope>
</reference>
<name>A0ACC0X4U7_9ROSI</name>
<evidence type="ECO:0000313" key="1">
    <source>
        <dbReference type="EMBL" id="KAJ0009671.1"/>
    </source>
</evidence>
<sequence length="27" mass="3240">MTSCKPRVCYHVPVIVYIFIRICTFCF</sequence>
<dbReference type="Proteomes" id="UP001163603">
    <property type="component" value="Chromosome 14"/>
</dbReference>
<keyword evidence="2" id="KW-1185">Reference proteome</keyword>
<dbReference type="EMBL" id="CM047749">
    <property type="protein sequence ID" value="KAJ0009671.1"/>
    <property type="molecule type" value="Genomic_DNA"/>
</dbReference>
<comment type="caution">
    <text evidence="1">The sequence shown here is derived from an EMBL/GenBank/DDBJ whole genome shotgun (WGS) entry which is preliminary data.</text>
</comment>
<organism evidence="1 2">
    <name type="scientific">Pistacia integerrima</name>
    <dbReference type="NCBI Taxonomy" id="434235"/>
    <lineage>
        <taxon>Eukaryota</taxon>
        <taxon>Viridiplantae</taxon>
        <taxon>Streptophyta</taxon>
        <taxon>Embryophyta</taxon>
        <taxon>Tracheophyta</taxon>
        <taxon>Spermatophyta</taxon>
        <taxon>Magnoliopsida</taxon>
        <taxon>eudicotyledons</taxon>
        <taxon>Gunneridae</taxon>
        <taxon>Pentapetalae</taxon>
        <taxon>rosids</taxon>
        <taxon>malvids</taxon>
        <taxon>Sapindales</taxon>
        <taxon>Anacardiaceae</taxon>
        <taxon>Pistacia</taxon>
    </lineage>
</organism>
<evidence type="ECO:0000313" key="2">
    <source>
        <dbReference type="Proteomes" id="UP001163603"/>
    </source>
</evidence>
<gene>
    <name evidence="1" type="ORF">Pint_33589</name>
</gene>